<name>A0ABR2INX2_9EUKA</name>
<feature type="domain" description="HTH myb-type" evidence="6">
    <location>
        <begin position="16"/>
        <end position="68"/>
    </location>
</feature>
<evidence type="ECO:0000256" key="3">
    <source>
        <dbReference type="ARBA" id="ARBA00023163"/>
    </source>
</evidence>
<evidence type="ECO:0000313" key="8">
    <source>
        <dbReference type="Proteomes" id="UP001470230"/>
    </source>
</evidence>
<dbReference type="InterPro" id="IPR051575">
    <property type="entry name" value="Myb-like_DNA-bd"/>
</dbReference>
<evidence type="ECO:0008006" key="9">
    <source>
        <dbReference type="Google" id="ProtNLM"/>
    </source>
</evidence>
<dbReference type="PROSITE" id="PS51294">
    <property type="entry name" value="HTH_MYB"/>
    <property type="match status" value="2"/>
</dbReference>
<accession>A0ABR2INX2</accession>
<sequence>MTTIVANYFSPNCSLINSKCRRKFTPQEDENLKYLIAHFGSNNWVKIAKLMPGRNAKQCRDRFCNYLSVYHKKEPWEPEEDEILLNLLSLIGTKWVEISRRIPGRSGNDVKNRWYKHLSKNHQNLKKSYHVSTKNIENEKKSTPIETSPVEPPVTIEKPWEQYSIPALLI</sequence>
<evidence type="ECO:0000256" key="1">
    <source>
        <dbReference type="ARBA" id="ARBA00023015"/>
    </source>
</evidence>
<feature type="domain" description="Myb-like" evidence="5">
    <location>
        <begin position="21"/>
        <end position="67"/>
    </location>
</feature>
<keyword evidence="4" id="KW-0539">Nucleus</keyword>
<dbReference type="InterPro" id="IPR017930">
    <property type="entry name" value="Myb_dom"/>
</dbReference>
<dbReference type="SMART" id="SM00717">
    <property type="entry name" value="SANT"/>
    <property type="match status" value="2"/>
</dbReference>
<dbReference type="PANTHER" id="PTHR46621">
    <property type="entry name" value="SNRNA-ACTIVATING PROTEIN COMPLEX SUBUNIT 4"/>
    <property type="match status" value="1"/>
</dbReference>
<gene>
    <name evidence="7" type="ORF">M9Y10_009634</name>
</gene>
<evidence type="ECO:0000259" key="6">
    <source>
        <dbReference type="PROSITE" id="PS51294"/>
    </source>
</evidence>
<dbReference type="PANTHER" id="PTHR46621:SF1">
    <property type="entry name" value="SNRNA-ACTIVATING PROTEIN COMPLEX SUBUNIT 4"/>
    <property type="match status" value="1"/>
</dbReference>
<dbReference type="InterPro" id="IPR001005">
    <property type="entry name" value="SANT/Myb"/>
</dbReference>
<evidence type="ECO:0000313" key="7">
    <source>
        <dbReference type="EMBL" id="KAK8866668.1"/>
    </source>
</evidence>
<feature type="domain" description="HTH myb-type" evidence="6">
    <location>
        <begin position="71"/>
        <end position="122"/>
    </location>
</feature>
<keyword evidence="2" id="KW-0238">DNA-binding</keyword>
<organism evidence="7 8">
    <name type="scientific">Tritrichomonas musculus</name>
    <dbReference type="NCBI Taxonomy" id="1915356"/>
    <lineage>
        <taxon>Eukaryota</taxon>
        <taxon>Metamonada</taxon>
        <taxon>Parabasalia</taxon>
        <taxon>Tritrichomonadida</taxon>
        <taxon>Tritrichomonadidae</taxon>
        <taxon>Tritrichomonas</taxon>
    </lineage>
</organism>
<keyword evidence="1" id="KW-0805">Transcription regulation</keyword>
<comment type="caution">
    <text evidence="7">The sequence shown here is derived from an EMBL/GenBank/DDBJ whole genome shotgun (WGS) entry which is preliminary data.</text>
</comment>
<evidence type="ECO:0000256" key="2">
    <source>
        <dbReference type="ARBA" id="ARBA00023125"/>
    </source>
</evidence>
<evidence type="ECO:0000256" key="4">
    <source>
        <dbReference type="ARBA" id="ARBA00023242"/>
    </source>
</evidence>
<dbReference type="InterPro" id="IPR009057">
    <property type="entry name" value="Homeodomain-like_sf"/>
</dbReference>
<protein>
    <recommendedName>
        <fullName evidence="9">Myb-like DNA-binding domain containing protein</fullName>
    </recommendedName>
</protein>
<dbReference type="CDD" id="cd00167">
    <property type="entry name" value="SANT"/>
    <property type="match status" value="2"/>
</dbReference>
<reference evidence="7 8" key="1">
    <citation type="submission" date="2024-04" db="EMBL/GenBank/DDBJ databases">
        <title>Tritrichomonas musculus Genome.</title>
        <authorList>
            <person name="Alves-Ferreira E."/>
            <person name="Grigg M."/>
            <person name="Lorenzi H."/>
            <person name="Galac M."/>
        </authorList>
    </citation>
    <scope>NUCLEOTIDE SEQUENCE [LARGE SCALE GENOMIC DNA]</scope>
    <source>
        <strain evidence="7 8">EAF2021</strain>
    </source>
</reference>
<dbReference type="Pfam" id="PF00249">
    <property type="entry name" value="Myb_DNA-binding"/>
    <property type="match status" value="2"/>
</dbReference>
<dbReference type="EMBL" id="JAPFFF010000015">
    <property type="protein sequence ID" value="KAK8866668.1"/>
    <property type="molecule type" value="Genomic_DNA"/>
</dbReference>
<keyword evidence="3" id="KW-0804">Transcription</keyword>
<keyword evidence="8" id="KW-1185">Reference proteome</keyword>
<evidence type="ECO:0000259" key="5">
    <source>
        <dbReference type="PROSITE" id="PS50090"/>
    </source>
</evidence>
<dbReference type="Proteomes" id="UP001470230">
    <property type="component" value="Unassembled WGS sequence"/>
</dbReference>
<dbReference type="SUPFAM" id="SSF46689">
    <property type="entry name" value="Homeodomain-like"/>
    <property type="match status" value="1"/>
</dbReference>
<proteinExistence type="predicted"/>
<dbReference type="Gene3D" id="1.10.10.60">
    <property type="entry name" value="Homeodomain-like"/>
    <property type="match status" value="2"/>
</dbReference>
<feature type="domain" description="Myb-like" evidence="5">
    <location>
        <begin position="68"/>
        <end position="118"/>
    </location>
</feature>
<dbReference type="PROSITE" id="PS50090">
    <property type="entry name" value="MYB_LIKE"/>
    <property type="match status" value="2"/>
</dbReference>